<evidence type="ECO:0000313" key="2">
    <source>
        <dbReference type="EMBL" id="CAB4168497.1"/>
    </source>
</evidence>
<evidence type="ECO:0000313" key="4">
    <source>
        <dbReference type="EMBL" id="CAB4205236.1"/>
    </source>
</evidence>
<dbReference type="EMBL" id="LR796816">
    <property type="protein sequence ID" value="CAB4167683.1"/>
    <property type="molecule type" value="Genomic_DNA"/>
</dbReference>
<organism evidence="2">
    <name type="scientific">uncultured Caudovirales phage</name>
    <dbReference type="NCBI Taxonomy" id="2100421"/>
    <lineage>
        <taxon>Viruses</taxon>
        <taxon>Duplodnaviria</taxon>
        <taxon>Heunggongvirae</taxon>
        <taxon>Uroviricota</taxon>
        <taxon>Caudoviricetes</taxon>
        <taxon>Peduoviridae</taxon>
        <taxon>Maltschvirus</taxon>
        <taxon>Maltschvirus maltsch</taxon>
    </lineage>
</organism>
<accession>A0A6J5PBB8</accession>
<dbReference type="EMBL" id="LR797357">
    <property type="protein sequence ID" value="CAB4205236.1"/>
    <property type="molecule type" value="Genomic_DNA"/>
</dbReference>
<evidence type="ECO:0000313" key="1">
    <source>
        <dbReference type="EMBL" id="CAB4167683.1"/>
    </source>
</evidence>
<name>A0A6J5PBB8_9CAUD</name>
<dbReference type="EMBL" id="LR796826">
    <property type="protein sequence ID" value="CAB4168497.1"/>
    <property type="molecule type" value="Genomic_DNA"/>
</dbReference>
<sequence length="60" mass="6856">MQKKMTVAKFKALQKMAQKAADARDNFEDAFYAMQKLDNWEEILRGLGCSPDSNPGDWLC</sequence>
<proteinExistence type="predicted"/>
<gene>
    <name evidence="3" type="ORF">UFOVP1292_56</name>
    <name evidence="4" type="ORF">UFOVP1411_47</name>
    <name evidence="1" type="ORF">UFOVP859_39</name>
    <name evidence="2" type="ORF">UFOVP882_36</name>
</gene>
<dbReference type="EMBL" id="LR797251">
    <property type="protein sequence ID" value="CAB4196452.1"/>
    <property type="molecule type" value="Genomic_DNA"/>
</dbReference>
<protein>
    <submittedName>
        <fullName evidence="2">Uncharacterized protein</fullName>
    </submittedName>
</protein>
<reference evidence="2" key="1">
    <citation type="submission" date="2020-05" db="EMBL/GenBank/DDBJ databases">
        <authorList>
            <person name="Chiriac C."/>
            <person name="Salcher M."/>
            <person name="Ghai R."/>
            <person name="Kavagutti S V."/>
        </authorList>
    </citation>
    <scope>NUCLEOTIDE SEQUENCE</scope>
</reference>
<evidence type="ECO:0000313" key="3">
    <source>
        <dbReference type="EMBL" id="CAB4196452.1"/>
    </source>
</evidence>